<keyword evidence="4" id="KW-1185">Reference proteome</keyword>
<dbReference type="InterPro" id="IPR036165">
    <property type="entry name" value="YefM-like_sf"/>
</dbReference>
<evidence type="ECO:0000256" key="2">
    <source>
        <dbReference type="SAM" id="MobiDB-lite"/>
    </source>
</evidence>
<evidence type="ECO:0000313" key="3">
    <source>
        <dbReference type="EMBL" id="MCM2578700.1"/>
    </source>
</evidence>
<sequence length="93" mass="10877">MKTITQRELAARSKIVLDDVEAGEVYHITRNGVEIAEVRPLSTRRRFVPVEELQQRWRNAPPVSHARMREEADEFFGDEDRVGDDANAWDRRD</sequence>
<dbReference type="RefSeq" id="WP_251415630.1">
    <property type="nucleotide sequence ID" value="NZ_JAMQGM010000031.1"/>
</dbReference>
<dbReference type="SUPFAM" id="SSF143120">
    <property type="entry name" value="YefM-like"/>
    <property type="match status" value="1"/>
</dbReference>
<dbReference type="EMBL" id="JAMQGM010000031">
    <property type="protein sequence ID" value="MCM2578700.1"/>
    <property type="molecule type" value="Genomic_DNA"/>
</dbReference>
<accession>A0ABT0X8S7</accession>
<feature type="compositionally biased region" description="Basic and acidic residues" evidence="2">
    <location>
        <begin position="78"/>
        <end position="93"/>
    </location>
</feature>
<dbReference type="Gene3D" id="3.40.1620.10">
    <property type="entry name" value="YefM-like domain"/>
    <property type="match status" value="1"/>
</dbReference>
<proteinExistence type="inferred from homology"/>
<reference evidence="3" key="1">
    <citation type="journal article" date="2023" name="Int. J. Syst. Evol. Microbiol.">
        <title>Streptomyces meridianus sp. nov. isolated from brackish water of the Tagus estuary in Alcochete, Portugal.</title>
        <authorList>
            <person name="Santos J.D.N."/>
            <person name="Klimek D."/>
            <person name="Calusinska M."/>
            <person name="Lobo Da Cunha A."/>
            <person name="Catita J."/>
            <person name="Goncalves H."/>
            <person name="Gonzalez I."/>
            <person name="Reyes F."/>
            <person name="Lage O.M."/>
        </authorList>
    </citation>
    <scope>NUCLEOTIDE SEQUENCE</scope>
    <source>
        <strain evidence="3">MTZ3.1</strain>
    </source>
</reference>
<gene>
    <name evidence="3" type="ORF">M1E25_15295</name>
</gene>
<name>A0ABT0X8S7_9ACTN</name>
<evidence type="ECO:0000256" key="1">
    <source>
        <dbReference type="ARBA" id="ARBA00009981"/>
    </source>
</evidence>
<organism evidence="3 4">
    <name type="scientific">Streptomyces meridianus</name>
    <dbReference type="NCBI Taxonomy" id="2938945"/>
    <lineage>
        <taxon>Bacteria</taxon>
        <taxon>Bacillati</taxon>
        <taxon>Actinomycetota</taxon>
        <taxon>Actinomycetes</taxon>
        <taxon>Kitasatosporales</taxon>
        <taxon>Streptomycetaceae</taxon>
        <taxon>Streptomyces</taxon>
    </lineage>
</organism>
<dbReference type="Proteomes" id="UP001167160">
    <property type="component" value="Unassembled WGS sequence"/>
</dbReference>
<comment type="similarity">
    <text evidence="1">Belongs to the phD/YefM antitoxin family.</text>
</comment>
<feature type="region of interest" description="Disordered" evidence="2">
    <location>
        <begin position="71"/>
        <end position="93"/>
    </location>
</feature>
<comment type="caution">
    <text evidence="3">The sequence shown here is derived from an EMBL/GenBank/DDBJ whole genome shotgun (WGS) entry which is preliminary data.</text>
</comment>
<evidence type="ECO:0000313" key="4">
    <source>
        <dbReference type="Proteomes" id="UP001167160"/>
    </source>
</evidence>
<protein>
    <submittedName>
        <fullName evidence="3">PhdYeFM domain-containing protein</fullName>
    </submittedName>
</protein>